<evidence type="ECO:0000256" key="2">
    <source>
        <dbReference type="ARBA" id="ARBA00022692"/>
    </source>
</evidence>
<feature type="compositionally biased region" description="Basic residues" evidence="6">
    <location>
        <begin position="123"/>
        <end position="133"/>
    </location>
</feature>
<reference evidence="8 9" key="1">
    <citation type="submission" date="2016-10" db="EMBL/GenBank/DDBJ databases">
        <authorList>
            <person name="de Groot N.N."/>
        </authorList>
    </citation>
    <scope>NUCLEOTIDE SEQUENCE [LARGE SCALE GENOMIC DNA]</scope>
    <source>
        <strain evidence="8 9">PYCC 4715</strain>
    </source>
</reference>
<comment type="subcellular location">
    <subcellularLocation>
        <location evidence="1">Membrane</location>
        <topology evidence="1">Multi-pass membrane protein</topology>
    </subcellularLocation>
</comment>
<name>A0A1L0DPF2_9ASCO</name>
<feature type="compositionally biased region" description="Polar residues" evidence="6">
    <location>
        <begin position="168"/>
        <end position="200"/>
    </location>
</feature>
<gene>
    <name evidence="8" type="ORF">SAMEA4029009_CIC11G00000001363</name>
</gene>
<evidence type="ECO:0000256" key="5">
    <source>
        <dbReference type="ARBA" id="ARBA00038013"/>
    </source>
</evidence>
<dbReference type="GO" id="GO:0016236">
    <property type="term" value="P:macroautophagy"/>
    <property type="evidence" value="ECO:0007669"/>
    <property type="project" value="TreeGrafter"/>
</dbReference>
<evidence type="ECO:0000256" key="3">
    <source>
        <dbReference type="ARBA" id="ARBA00022989"/>
    </source>
</evidence>
<evidence type="ECO:0000313" key="8">
    <source>
        <dbReference type="EMBL" id="SGZ57728.1"/>
    </source>
</evidence>
<dbReference type="PANTHER" id="PTHR37278:SF1">
    <property type="entry name" value="AUTOPHAGY-RELATED PROTEIN 33-RELATED"/>
    <property type="match status" value="1"/>
</dbReference>
<dbReference type="Proteomes" id="UP000182259">
    <property type="component" value="Chromosome V"/>
</dbReference>
<dbReference type="InterPro" id="IPR051668">
    <property type="entry name" value="ATG33"/>
</dbReference>
<feature type="transmembrane region" description="Helical" evidence="7">
    <location>
        <begin position="222"/>
        <end position="247"/>
    </location>
</feature>
<sequence length="248" mass="26341">MGTCVTVIKLVGFSSLGLLSASLTYLSIQSIPNLIARLNNQVSISATSASGVLDAIAHKLTLSKLANVFLSAVSSGMFYLAYKYSPVLEQHPYLIYSGLGAPLALATLYVQGNGADSSISKHSAVRKSKLSKKKSPDTQKPVAQPPLPAPKEEEEDQLDKSYIHVSEDSLSNTLTPGSSTPGSPKQNATETVEPSISSVEQEVEDALTKKEYVHDLETLKSAYTLALVVSSVGVAICTIGLVGDYYFL</sequence>
<organism evidence="8 9">
    <name type="scientific">Sungouiella intermedia</name>
    <dbReference type="NCBI Taxonomy" id="45354"/>
    <lineage>
        <taxon>Eukaryota</taxon>
        <taxon>Fungi</taxon>
        <taxon>Dikarya</taxon>
        <taxon>Ascomycota</taxon>
        <taxon>Saccharomycotina</taxon>
        <taxon>Pichiomycetes</taxon>
        <taxon>Metschnikowiaceae</taxon>
        <taxon>Sungouiella</taxon>
    </lineage>
</organism>
<comment type="similarity">
    <text evidence="5">Belongs to the ATG33 family.</text>
</comment>
<evidence type="ECO:0000313" key="9">
    <source>
        <dbReference type="Proteomes" id="UP000182259"/>
    </source>
</evidence>
<dbReference type="GO" id="GO:0000422">
    <property type="term" value="P:autophagy of mitochondrion"/>
    <property type="evidence" value="ECO:0007669"/>
    <property type="project" value="TreeGrafter"/>
</dbReference>
<dbReference type="EMBL" id="LT635768">
    <property type="protein sequence ID" value="SGZ57728.1"/>
    <property type="molecule type" value="Genomic_DNA"/>
</dbReference>
<keyword evidence="2 7" id="KW-0812">Transmembrane</keyword>
<dbReference type="AlphaFoldDB" id="A0A1L0DPF2"/>
<feature type="transmembrane region" description="Helical" evidence="7">
    <location>
        <begin position="94"/>
        <end position="112"/>
    </location>
</feature>
<evidence type="ECO:0000256" key="1">
    <source>
        <dbReference type="ARBA" id="ARBA00004141"/>
    </source>
</evidence>
<dbReference type="PANTHER" id="PTHR37278">
    <property type="entry name" value="AUTOPHAGY-RELATED PROTEIN 33-RELATED"/>
    <property type="match status" value="1"/>
</dbReference>
<keyword evidence="4 7" id="KW-0472">Membrane</keyword>
<protein>
    <submittedName>
        <fullName evidence="8">CIC11C00000001363</fullName>
    </submittedName>
</protein>
<keyword evidence="3 7" id="KW-1133">Transmembrane helix</keyword>
<dbReference type="GO" id="GO:0005741">
    <property type="term" value="C:mitochondrial outer membrane"/>
    <property type="evidence" value="ECO:0007669"/>
    <property type="project" value="TreeGrafter"/>
</dbReference>
<accession>A0A1L0DPF2</accession>
<evidence type="ECO:0000256" key="6">
    <source>
        <dbReference type="SAM" id="MobiDB-lite"/>
    </source>
</evidence>
<evidence type="ECO:0000256" key="7">
    <source>
        <dbReference type="SAM" id="Phobius"/>
    </source>
</evidence>
<proteinExistence type="inferred from homology"/>
<feature type="compositionally biased region" description="Basic and acidic residues" evidence="6">
    <location>
        <begin position="158"/>
        <end position="167"/>
    </location>
</feature>
<feature type="transmembrane region" description="Helical" evidence="7">
    <location>
        <begin position="65"/>
        <end position="82"/>
    </location>
</feature>
<evidence type="ECO:0000256" key="4">
    <source>
        <dbReference type="ARBA" id="ARBA00023136"/>
    </source>
</evidence>
<feature type="region of interest" description="Disordered" evidence="6">
    <location>
        <begin position="116"/>
        <end position="201"/>
    </location>
</feature>